<dbReference type="PANTHER" id="PTHR38110:SF1">
    <property type="entry name" value="THIOESTERASE DOMAIN-CONTAINING PROTEIN"/>
    <property type="match status" value="1"/>
</dbReference>
<dbReference type="SUPFAM" id="SSF54637">
    <property type="entry name" value="Thioesterase/thiol ester dehydrase-isomerase"/>
    <property type="match status" value="2"/>
</dbReference>
<dbReference type="EMBL" id="UHED01000001">
    <property type="protein sequence ID" value="SUM81894.1"/>
    <property type="molecule type" value="Genomic_DNA"/>
</dbReference>
<dbReference type="Gene3D" id="2.40.160.210">
    <property type="entry name" value="Acyl-CoA thioesterase, double hotdog domain"/>
    <property type="match status" value="1"/>
</dbReference>
<proteinExistence type="predicted"/>
<dbReference type="Pfam" id="PF13622">
    <property type="entry name" value="4HBT_3"/>
    <property type="match status" value="1"/>
</dbReference>
<gene>
    <name evidence="3" type="ORF">NCTC7688_00388</name>
</gene>
<sequence length="269" mass="30081">MSFKHNFDKATELTIQSSGVYRGQTSESYANMVGPFGGVIASTLLRAVLDHDERLGDPISLTINYAAPVANGDFKIVATPSRTNRSTQHWYIELTQNEQIIITGTAVTANRRDTWSSTELSFPDVPNPDQIEPTPLDSAPPWAQNYEIRMIKGAPLAIATTDYPDSITLQWIRDNPNRDLDFLSLAAICDAFFPRIYVRRKELVPIGTISLTIYFHADAETLLANGSRSVLGHTRALKFFNGYFDQTGEIWSQDHNLLATTSQIVYYKS</sequence>
<dbReference type="Proteomes" id="UP000254707">
    <property type="component" value="Unassembled WGS sequence"/>
</dbReference>
<evidence type="ECO:0000259" key="1">
    <source>
        <dbReference type="Pfam" id="PF13622"/>
    </source>
</evidence>
<name>A0A380HIF6_STASA</name>
<evidence type="ECO:0008006" key="5">
    <source>
        <dbReference type="Google" id="ProtNLM"/>
    </source>
</evidence>
<dbReference type="PANTHER" id="PTHR38110">
    <property type="entry name" value="CHROMOSOME 23, WHOLE GENOME SHOTGUN SEQUENCE"/>
    <property type="match status" value="1"/>
</dbReference>
<organism evidence="3 4">
    <name type="scientific">Staphylococcus saprophyticus</name>
    <dbReference type="NCBI Taxonomy" id="29385"/>
    <lineage>
        <taxon>Bacteria</taxon>
        <taxon>Bacillati</taxon>
        <taxon>Bacillota</taxon>
        <taxon>Bacilli</taxon>
        <taxon>Bacillales</taxon>
        <taxon>Staphylococcaceae</taxon>
        <taxon>Staphylococcus</taxon>
    </lineage>
</organism>
<dbReference type="RefSeq" id="WP_115340447.1">
    <property type="nucleotide sequence ID" value="NZ_UHED01000001.1"/>
</dbReference>
<dbReference type="InterPro" id="IPR049450">
    <property type="entry name" value="ACOT8-like_C"/>
</dbReference>
<feature type="domain" description="Acyl-CoA thioesterase-like C-terminal" evidence="2">
    <location>
        <begin position="128"/>
        <end position="266"/>
    </location>
</feature>
<accession>A0A380HIF6</accession>
<reference evidence="3 4" key="1">
    <citation type="submission" date="2018-06" db="EMBL/GenBank/DDBJ databases">
        <authorList>
            <consortium name="Pathogen Informatics"/>
            <person name="Doyle S."/>
        </authorList>
    </citation>
    <scope>NUCLEOTIDE SEQUENCE [LARGE SCALE GENOMIC DNA]</scope>
    <source>
        <strain evidence="3 4">NCTC7688</strain>
    </source>
</reference>
<dbReference type="InterPro" id="IPR029069">
    <property type="entry name" value="HotDog_dom_sf"/>
</dbReference>
<dbReference type="AlphaFoldDB" id="A0A380HIF6"/>
<dbReference type="InterPro" id="IPR042171">
    <property type="entry name" value="Acyl-CoA_hotdog"/>
</dbReference>
<evidence type="ECO:0000259" key="2">
    <source>
        <dbReference type="Pfam" id="PF20789"/>
    </source>
</evidence>
<evidence type="ECO:0000313" key="4">
    <source>
        <dbReference type="Proteomes" id="UP000254707"/>
    </source>
</evidence>
<dbReference type="InterPro" id="IPR049449">
    <property type="entry name" value="TesB_ACOT8-like_N"/>
</dbReference>
<dbReference type="Pfam" id="PF20789">
    <property type="entry name" value="4HBT_3C"/>
    <property type="match status" value="1"/>
</dbReference>
<protein>
    <recommendedName>
        <fullName evidence="5">Thioesterase family protein</fullName>
    </recommendedName>
</protein>
<dbReference type="InterPro" id="IPR052389">
    <property type="entry name" value="Sec_Metab_Biosynth-Assoc"/>
</dbReference>
<evidence type="ECO:0000313" key="3">
    <source>
        <dbReference type="EMBL" id="SUM81894.1"/>
    </source>
</evidence>
<feature type="domain" description="Acyl-CoA thioesterase-like N-terminal HotDog" evidence="1">
    <location>
        <begin position="30"/>
        <end position="108"/>
    </location>
</feature>